<sequence length="116" mass="12665" precursor="true">MKNLTFRFLVLLCAFLVVGAPLGFSAAEDRQAHMEAALKALQEAKKSDTPAASLKTAKEELHKARHNKAGERLESIQMVDEALTEAQAGHHEKMIQKIDAAIADIHNGMAHAPGRR</sequence>
<evidence type="ECO:0000313" key="4">
    <source>
        <dbReference type="Proteomes" id="UP000005824"/>
    </source>
</evidence>
<gene>
    <name evidence="3" type="ORF">CfE428DRAFT_3101</name>
</gene>
<evidence type="ECO:0000313" key="3">
    <source>
        <dbReference type="EMBL" id="EDY19416.1"/>
    </source>
</evidence>
<keyword evidence="1" id="KW-0175">Coiled coil</keyword>
<dbReference type="Proteomes" id="UP000005824">
    <property type="component" value="Unassembled WGS sequence"/>
</dbReference>
<comment type="caution">
    <text evidence="3">The sequence shown here is derived from an EMBL/GenBank/DDBJ whole genome shotgun (WGS) entry which is preliminary data.</text>
</comment>
<feature type="chain" id="PRO_5002802370" description="Small metal-binding protein" evidence="2">
    <location>
        <begin position="27"/>
        <end position="116"/>
    </location>
</feature>
<dbReference type="AlphaFoldDB" id="B4D2H6"/>
<evidence type="ECO:0008006" key="5">
    <source>
        <dbReference type="Google" id="ProtNLM"/>
    </source>
</evidence>
<proteinExistence type="predicted"/>
<keyword evidence="2" id="KW-0732">Signal</keyword>
<protein>
    <recommendedName>
        <fullName evidence="5">Small metal-binding protein</fullName>
    </recommendedName>
</protein>
<reference evidence="3 4" key="1">
    <citation type="journal article" date="2011" name="J. Bacteriol.">
        <title>Genome sequence of Chthoniobacter flavus Ellin428, an aerobic heterotrophic soil bacterium.</title>
        <authorList>
            <person name="Kant R."/>
            <person name="van Passel M.W."/>
            <person name="Palva A."/>
            <person name="Lucas S."/>
            <person name="Lapidus A."/>
            <person name="Glavina Del Rio T."/>
            <person name="Dalin E."/>
            <person name="Tice H."/>
            <person name="Bruce D."/>
            <person name="Goodwin L."/>
            <person name="Pitluck S."/>
            <person name="Larimer F.W."/>
            <person name="Land M.L."/>
            <person name="Hauser L."/>
            <person name="Sangwan P."/>
            <person name="de Vos W.M."/>
            <person name="Janssen P.H."/>
            <person name="Smidt H."/>
        </authorList>
    </citation>
    <scope>NUCLEOTIDE SEQUENCE [LARGE SCALE GENOMIC DNA]</scope>
    <source>
        <strain evidence="3 4">Ellin428</strain>
    </source>
</reference>
<feature type="signal peptide" evidence="2">
    <location>
        <begin position="1"/>
        <end position="26"/>
    </location>
</feature>
<dbReference type="RefSeq" id="WP_006980426.1">
    <property type="nucleotide sequence ID" value="NZ_ABVL01000008.1"/>
</dbReference>
<dbReference type="InParanoid" id="B4D2H6"/>
<name>B4D2H6_9BACT</name>
<feature type="coiled-coil region" evidence="1">
    <location>
        <begin position="24"/>
        <end position="74"/>
    </location>
</feature>
<dbReference type="EMBL" id="ABVL01000008">
    <property type="protein sequence ID" value="EDY19416.1"/>
    <property type="molecule type" value="Genomic_DNA"/>
</dbReference>
<accession>B4D2H6</accession>
<keyword evidence="4" id="KW-1185">Reference proteome</keyword>
<evidence type="ECO:0000256" key="1">
    <source>
        <dbReference type="SAM" id="Coils"/>
    </source>
</evidence>
<evidence type="ECO:0000256" key="2">
    <source>
        <dbReference type="SAM" id="SignalP"/>
    </source>
</evidence>
<organism evidence="3 4">
    <name type="scientific">Chthoniobacter flavus Ellin428</name>
    <dbReference type="NCBI Taxonomy" id="497964"/>
    <lineage>
        <taxon>Bacteria</taxon>
        <taxon>Pseudomonadati</taxon>
        <taxon>Verrucomicrobiota</taxon>
        <taxon>Spartobacteria</taxon>
        <taxon>Chthoniobacterales</taxon>
        <taxon>Chthoniobacteraceae</taxon>
        <taxon>Chthoniobacter</taxon>
    </lineage>
</organism>